<dbReference type="Gene3D" id="2.10.60.10">
    <property type="entry name" value="CD59"/>
    <property type="match status" value="2"/>
</dbReference>
<dbReference type="InterPro" id="IPR050918">
    <property type="entry name" value="CNF-like_PLA2_Inhibitor"/>
</dbReference>
<evidence type="ECO:0000256" key="3">
    <source>
        <dbReference type="SAM" id="SignalP"/>
    </source>
</evidence>
<dbReference type="EMBL" id="MK457707">
    <property type="protein sequence ID" value="QDH44588.1"/>
    <property type="molecule type" value="mRNA"/>
</dbReference>
<evidence type="ECO:0000259" key="4">
    <source>
        <dbReference type="Pfam" id="PF00021"/>
    </source>
</evidence>
<accession>A0A513ZV70</accession>
<organism evidence="5">
    <name type="scientific">Boana cinerascens</name>
    <name type="common">Demerara Falls treefrog</name>
    <dbReference type="NCBI Taxonomy" id="2364978"/>
    <lineage>
        <taxon>Eukaryota</taxon>
        <taxon>Metazoa</taxon>
        <taxon>Chordata</taxon>
        <taxon>Craniata</taxon>
        <taxon>Vertebrata</taxon>
        <taxon>Euteleostomi</taxon>
        <taxon>Amphibia</taxon>
        <taxon>Batrachia</taxon>
        <taxon>Anura</taxon>
        <taxon>Neobatrachia</taxon>
        <taxon>Hyloidea</taxon>
        <taxon>Hylidae</taxon>
        <taxon>Hylinae</taxon>
        <taxon>Cophomantini</taxon>
        <taxon>Boana</taxon>
    </lineage>
</organism>
<dbReference type="SUPFAM" id="SSF57302">
    <property type="entry name" value="Snake toxin-like"/>
    <property type="match status" value="1"/>
</dbReference>
<feature type="domain" description="UPAR/Ly6" evidence="4">
    <location>
        <begin position="20"/>
        <end position="103"/>
    </location>
</feature>
<feature type="signal peptide" evidence="3">
    <location>
        <begin position="1"/>
        <end position="20"/>
    </location>
</feature>
<evidence type="ECO:0000313" key="5">
    <source>
        <dbReference type="EMBL" id="QDH44588.1"/>
    </source>
</evidence>
<protein>
    <submittedName>
        <fullName evidence="5">Sodefrin-like factor B</fullName>
    </submittedName>
</protein>
<dbReference type="InterPro" id="IPR016054">
    <property type="entry name" value="LY6_UPA_recep-like"/>
</dbReference>
<comment type="subcellular location">
    <subcellularLocation>
        <location evidence="1">Secreted</location>
    </subcellularLocation>
</comment>
<feature type="chain" id="PRO_5022174834" evidence="3">
    <location>
        <begin position="21"/>
        <end position="209"/>
    </location>
</feature>
<keyword evidence="3" id="KW-0732">Signal</keyword>
<dbReference type="Pfam" id="PF00021">
    <property type="entry name" value="UPAR_LY6"/>
    <property type="match status" value="1"/>
</dbReference>
<proteinExistence type="evidence at transcript level"/>
<dbReference type="AlphaFoldDB" id="A0A513ZV70"/>
<dbReference type="InterPro" id="IPR045860">
    <property type="entry name" value="Snake_toxin-like_sf"/>
</dbReference>
<keyword evidence="2" id="KW-0964">Secreted</keyword>
<dbReference type="PANTHER" id="PTHR20914">
    <property type="entry name" value="LY6/PLAUR DOMAIN-CONTAINING PROTEIN 8"/>
    <property type="match status" value="1"/>
</dbReference>
<sequence length="209" mass="23441">MKYLVVFLVFVMGAITMVEALNCLKCKEVGKRDCRGESVECVHKDDFCTKKIEYNQLDKDLITTVARGCSNISEACHNTVDYTSVNYAVVTHNECCYTDNCNNGKITMPKLNTNENGYMCPACFVAGKNYCDKEIITIPCNQNQRDCYVFFGLGARPGEKLKNYYISGCMTSDACIYGPKTLVGTRVAKPSNITCSPAQRTHNSHNRYY</sequence>
<dbReference type="PANTHER" id="PTHR20914:SF30">
    <property type="entry name" value="LY6_PLAUR DOMAIN CONTAINING 9"/>
    <property type="match status" value="1"/>
</dbReference>
<evidence type="ECO:0000256" key="2">
    <source>
        <dbReference type="ARBA" id="ARBA00022525"/>
    </source>
</evidence>
<dbReference type="CDD" id="cd00117">
    <property type="entry name" value="TFP"/>
    <property type="match status" value="1"/>
</dbReference>
<reference evidence="5" key="1">
    <citation type="journal article" date="2019" name="Mol. Biol. Evol.">
        <title>Multiple Independent Recruitment of Sodefrin Precursor-like Factors in Anuran Sexually Dimorphic Glands.</title>
        <authorList>
            <person name="Bossuyt F."/>
            <person name="Schulte L.M."/>
            <person name="Maex M."/>
            <person name="Janssenswillen S."/>
            <person name="Yu Novikova P."/>
            <person name="Biju S.D."/>
            <person name="Van de Peer Y."/>
            <person name="Matthijs S."/>
            <person name="Roelants K."/>
            <person name="Martel A."/>
            <person name="Van Bocxlaer I."/>
        </authorList>
    </citation>
    <scope>NUCLEOTIDE SEQUENCE</scope>
    <source>
        <tissue evidence="5">Mental gland</tissue>
    </source>
</reference>
<name>A0A513ZV70_9NEOB</name>
<evidence type="ECO:0000256" key="1">
    <source>
        <dbReference type="ARBA" id="ARBA00004613"/>
    </source>
</evidence>
<dbReference type="GO" id="GO:0005576">
    <property type="term" value="C:extracellular region"/>
    <property type="evidence" value="ECO:0007669"/>
    <property type="project" value="UniProtKB-SubCell"/>
</dbReference>